<feature type="region of interest" description="Disordered" evidence="2">
    <location>
        <begin position="308"/>
        <end position="335"/>
    </location>
</feature>
<dbReference type="SUPFAM" id="SSF48452">
    <property type="entry name" value="TPR-like"/>
    <property type="match status" value="1"/>
</dbReference>
<sequence length="539" mass="61156">MGMRAVIAPRNCQNLQHIVPQNYLHYNASSKPASAISFPSKPSERNGVLVYGFLGCPSPFPWSGHFKVPSDKQACNANSSGGFYDDELSNQTEELLQNFDNEDDNASTSSKISMNSTYKESKNCERRSFPSMEVDILQPSMLGIQRDPPDWPERREIVRFLSIEIKANSVELPLSIRMIKRKRKQFEESLREAGEFTCCSVNKAFSSMVFIVRELQSYALSIRGSLNGEDLEEIIGKVQREINASFLWLFQQVFSRTPSLMIYVVVLVANFSVYSMADNAVVAATPLPALTESLLDEVSENETLFTVDHSNGSKNGGGGDKVNPTASGTEGGDRILGRSSIPIQYPKNIVQGEMYGDWFGMELIISSEEEMSLWESMVEEASRMKAELKDEALDQETMHRLVAPVYVEIEADDRDLYFRTDLSYQIGLLQDPDNPLLLFNYAQFLYLVVHDHDRAEDCFRRAVQVDQPDALALSQYAEFLWMVRKDYWGAEERYLEAMAAEPKNRYHASKYANFLWNTGGRDTCFPLDNDDNYDKDYNA</sequence>
<protein>
    <submittedName>
        <fullName evidence="3">Uncharacterized protein</fullName>
    </submittedName>
</protein>
<keyword evidence="1" id="KW-0175">Coiled coil</keyword>
<evidence type="ECO:0000256" key="1">
    <source>
        <dbReference type="SAM" id="Coils"/>
    </source>
</evidence>
<evidence type="ECO:0000313" key="3">
    <source>
        <dbReference type="EMBL" id="KAH7537529.1"/>
    </source>
</evidence>
<reference evidence="3" key="1">
    <citation type="journal article" date="2021" name="Front. Plant Sci.">
        <title>Chromosome-Scale Genome Assembly for Chinese Sour Jujube and Insights Into Its Genome Evolution and Domestication Signature.</title>
        <authorList>
            <person name="Shen L.-Y."/>
            <person name="Luo H."/>
            <person name="Wang X.-L."/>
            <person name="Wang X.-M."/>
            <person name="Qiu X.-J."/>
            <person name="Liu H."/>
            <person name="Zhou S.-S."/>
            <person name="Jia K.-H."/>
            <person name="Nie S."/>
            <person name="Bao Y.-T."/>
            <person name="Zhang R.-G."/>
            <person name="Yun Q.-Z."/>
            <person name="Chai Y.-H."/>
            <person name="Lu J.-Y."/>
            <person name="Li Y."/>
            <person name="Zhao S.-W."/>
            <person name="Mao J.-F."/>
            <person name="Jia S.-G."/>
            <person name="Mao Y.-M."/>
        </authorList>
    </citation>
    <scope>NUCLEOTIDE SEQUENCE</scope>
    <source>
        <strain evidence="3">AT0</strain>
        <tissue evidence="3">Leaf</tissue>
    </source>
</reference>
<dbReference type="EMBL" id="JAEACU010000003">
    <property type="protein sequence ID" value="KAH7537529.1"/>
    <property type="molecule type" value="Genomic_DNA"/>
</dbReference>
<proteinExistence type="predicted"/>
<dbReference type="InterPro" id="IPR011990">
    <property type="entry name" value="TPR-like_helical_dom_sf"/>
</dbReference>
<dbReference type="AlphaFoldDB" id="A0A978VPQ4"/>
<feature type="coiled-coil region" evidence="1">
    <location>
        <begin position="371"/>
        <end position="398"/>
    </location>
</feature>
<dbReference type="Gene3D" id="1.25.40.10">
    <property type="entry name" value="Tetratricopeptide repeat domain"/>
    <property type="match status" value="1"/>
</dbReference>
<evidence type="ECO:0000313" key="4">
    <source>
        <dbReference type="Proteomes" id="UP000813462"/>
    </source>
</evidence>
<name>A0A978VPQ4_ZIZJJ</name>
<accession>A0A978VPQ4</accession>
<dbReference type="PANTHER" id="PTHR26312:SF176">
    <property type="entry name" value="TETRATRICOPEPTIDE-LIKE HELICAL DOMAIN-CONTAINING PROTEIN-RELATED"/>
    <property type="match status" value="1"/>
</dbReference>
<organism evidence="3 4">
    <name type="scientific">Ziziphus jujuba var. spinosa</name>
    <dbReference type="NCBI Taxonomy" id="714518"/>
    <lineage>
        <taxon>Eukaryota</taxon>
        <taxon>Viridiplantae</taxon>
        <taxon>Streptophyta</taxon>
        <taxon>Embryophyta</taxon>
        <taxon>Tracheophyta</taxon>
        <taxon>Spermatophyta</taxon>
        <taxon>Magnoliopsida</taxon>
        <taxon>eudicotyledons</taxon>
        <taxon>Gunneridae</taxon>
        <taxon>Pentapetalae</taxon>
        <taxon>rosids</taxon>
        <taxon>fabids</taxon>
        <taxon>Rosales</taxon>
        <taxon>Rhamnaceae</taxon>
        <taxon>Paliureae</taxon>
        <taxon>Ziziphus</taxon>
    </lineage>
</organism>
<dbReference type="PANTHER" id="PTHR26312">
    <property type="entry name" value="TETRATRICOPEPTIDE REPEAT PROTEIN 5"/>
    <property type="match status" value="1"/>
</dbReference>
<comment type="caution">
    <text evidence="3">The sequence shown here is derived from an EMBL/GenBank/DDBJ whole genome shotgun (WGS) entry which is preliminary data.</text>
</comment>
<dbReference type="Proteomes" id="UP000813462">
    <property type="component" value="Unassembled WGS sequence"/>
</dbReference>
<dbReference type="OrthoDB" id="1924189at2759"/>
<evidence type="ECO:0000256" key="2">
    <source>
        <dbReference type="SAM" id="MobiDB-lite"/>
    </source>
</evidence>
<gene>
    <name evidence="3" type="ORF">FEM48_Zijuj03G0102800</name>
</gene>